<reference evidence="4 5" key="1">
    <citation type="journal article" date="2020" name="Nature">
        <title>Six reference-quality genomes reveal evolution of bat adaptations.</title>
        <authorList>
            <person name="Jebb D."/>
            <person name="Huang Z."/>
            <person name="Pippel M."/>
            <person name="Hughes G.M."/>
            <person name="Lavrichenko K."/>
            <person name="Devanna P."/>
            <person name="Winkler S."/>
            <person name="Jermiin L.S."/>
            <person name="Skirmuntt E.C."/>
            <person name="Katzourakis A."/>
            <person name="Burkitt-Gray L."/>
            <person name="Ray D.A."/>
            <person name="Sullivan K.A.M."/>
            <person name="Roscito J.G."/>
            <person name="Kirilenko B.M."/>
            <person name="Davalos L.M."/>
            <person name="Corthals A.P."/>
            <person name="Power M.L."/>
            <person name="Jones G."/>
            <person name="Ransome R.D."/>
            <person name="Dechmann D.K.N."/>
            <person name="Locatelli A.G."/>
            <person name="Puechmaille S.J."/>
            <person name="Fedrigo O."/>
            <person name="Jarvis E.D."/>
            <person name="Hiller M."/>
            <person name="Vernes S.C."/>
            <person name="Myers E.W."/>
            <person name="Teeling E.C."/>
        </authorList>
    </citation>
    <scope>NUCLEOTIDE SEQUENCE [LARGE SCALE GENOMIC DNA]</scope>
    <source>
        <strain evidence="4">MMolMol1</strain>
        <tissue evidence="4">Muscle</tissue>
    </source>
</reference>
<evidence type="ECO:0000256" key="2">
    <source>
        <dbReference type="RuleBase" id="RU004019"/>
    </source>
</evidence>
<evidence type="ECO:0000256" key="1">
    <source>
        <dbReference type="ARBA" id="ARBA00005562"/>
    </source>
</evidence>
<dbReference type="InterPro" id="IPR000418">
    <property type="entry name" value="Ets_dom"/>
</dbReference>
<proteinExistence type="inferred from homology"/>
<dbReference type="InParanoid" id="A0A7J8CQP2"/>
<dbReference type="GO" id="GO:0005634">
    <property type="term" value="C:nucleus"/>
    <property type="evidence" value="ECO:0007669"/>
    <property type="project" value="UniProtKB-SubCell"/>
</dbReference>
<keyword evidence="2" id="KW-0238">DNA-binding</keyword>
<comment type="subcellular location">
    <subcellularLocation>
        <location evidence="2">Nucleus</location>
    </subcellularLocation>
</comment>
<sequence length="110" mass="12478">MEGGGSFLPRALRGLGTFVLLSNGPVLLSAGNEMRRRRSPRSQAPQLLGRGRPHSFGTFLDLPPVPQRWHFILELLQKEEFRHVIAWPQGEYGEFVIKDPDKEVQTTDEL</sequence>
<comment type="similarity">
    <text evidence="1 2">Belongs to the ETS family.</text>
</comment>
<name>A0A7J8CQP2_MOLMO</name>
<dbReference type="AlphaFoldDB" id="A0A7J8CQP2"/>
<dbReference type="GO" id="GO:0003700">
    <property type="term" value="F:DNA-binding transcription factor activity"/>
    <property type="evidence" value="ECO:0007669"/>
    <property type="project" value="InterPro"/>
</dbReference>
<dbReference type="SUPFAM" id="SSF46785">
    <property type="entry name" value="Winged helix' DNA-binding domain"/>
    <property type="match status" value="1"/>
</dbReference>
<dbReference type="Pfam" id="PF00178">
    <property type="entry name" value="Ets"/>
    <property type="match status" value="1"/>
</dbReference>
<feature type="domain" description="ETS" evidence="3">
    <location>
        <begin position="66"/>
        <end position="110"/>
    </location>
</feature>
<accession>A0A7J8CQP2</accession>
<dbReference type="Gene3D" id="1.10.10.10">
    <property type="entry name" value="Winged helix-like DNA-binding domain superfamily/Winged helix DNA-binding domain"/>
    <property type="match status" value="1"/>
</dbReference>
<evidence type="ECO:0000259" key="3">
    <source>
        <dbReference type="PROSITE" id="PS50061"/>
    </source>
</evidence>
<dbReference type="EMBL" id="JACASF010000020">
    <property type="protein sequence ID" value="KAF6413155.1"/>
    <property type="molecule type" value="Genomic_DNA"/>
</dbReference>
<dbReference type="InterPro" id="IPR036390">
    <property type="entry name" value="WH_DNA-bd_sf"/>
</dbReference>
<comment type="caution">
    <text evidence="4">The sequence shown here is derived from an EMBL/GenBank/DDBJ whole genome shotgun (WGS) entry which is preliminary data.</text>
</comment>
<dbReference type="Proteomes" id="UP000550707">
    <property type="component" value="Unassembled WGS sequence"/>
</dbReference>
<gene>
    <name evidence="4" type="ORF">HJG59_004670</name>
</gene>
<dbReference type="InterPro" id="IPR036388">
    <property type="entry name" value="WH-like_DNA-bd_sf"/>
</dbReference>
<evidence type="ECO:0000313" key="5">
    <source>
        <dbReference type="Proteomes" id="UP000550707"/>
    </source>
</evidence>
<organism evidence="4 5">
    <name type="scientific">Molossus molossus</name>
    <name type="common">Pallas' mastiff bat</name>
    <name type="synonym">Vespertilio molossus</name>
    <dbReference type="NCBI Taxonomy" id="27622"/>
    <lineage>
        <taxon>Eukaryota</taxon>
        <taxon>Metazoa</taxon>
        <taxon>Chordata</taxon>
        <taxon>Craniata</taxon>
        <taxon>Vertebrata</taxon>
        <taxon>Euteleostomi</taxon>
        <taxon>Mammalia</taxon>
        <taxon>Eutheria</taxon>
        <taxon>Laurasiatheria</taxon>
        <taxon>Chiroptera</taxon>
        <taxon>Yangochiroptera</taxon>
        <taxon>Molossidae</taxon>
        <taxon>Molossus</taxon>
    </lineage>
</organism>
<dbReference type="PROSITE" id="PS50061">
    <property type="entry name" value="ETS_DOMAIN_3"/>
    <property type="match status" value="1"/>
</dbReference>
<dbReference type="GO" id="GO:0043565">
    <property type="term" value="F:sequence-specific DNA binding"/>
    <property type="evidence" value="ECO:0007669"/>
    <property type="project" value="InterPro"/>
</dbReference>
<keyword evidence="2" id="KW-0539">Nucleus</keyword>
<keyword evidence="5" id="KW-1185">Reference proteome</keyword>
<protein>
    <submittedName>
        <fullName evidence="4">ETS variant transcription factor 3 like</fullName>
    </submittedName>
</protein>
<evidence type="ECO:0000313" key="4">
    <source>
        <dbReference type="EMBL" id="KAF6413155.1"/>
    </source>
</evidence>